<organism evidence="1 2">
    <name type="scientific">Spiroplasma melliferum KC3</name>
    <dbReference type="NCBI Taxonomy" id="570509"/>
    <lineage>
        <taxon>Bacteria</taxon>
        <taxon>Bacillati</taxon>
        <taxon>Mycoplasmatota</taxon>
        <taxon>Mollicutes</taxon>
        <taxon>Entomoplasmatales</taxon>
        <taxon>Spiroplasmataceae</taxon>
        <taxon>Spiroplasma</taxon>
    </lineage>
</organism>
<dbReference type="RefSeq" id="WP_004028103.1">
    <property type="nucleotide sequence ID" value="NZ_AGBZ02000001.1"/>
</dbReference>
<proteinExistence type="predicted"/>
<dbReference type="AlphaFoldDB" id="A0AAI9T3W4"/>
<sequence length="115" mass="13634">MNNLNKPIANIFINNKLIKLRTNNAIFINLPNHANHIGWWLNKVFVYPSKKYIDYTAIGIKKNNTFIIWKYDLQLQKHQYLKMDGEELIKLYESNKNNYGSIMKKALFGIDDKEN</sequence>
<reference evidence="1 2" key="1">
    <citation type="journal article" date="2012" name="J. Proteome Res.">
        <title>Application of Spiroplasma melliferum proteogenomic profiling for the discovery of virulence factors and pathogenicity mechanisms in host-associated spiroplasmas.</title>
        <authorList>
            <person name="Alexeev D."/>
            <person name="Kostrjukova E."/>
            <person name="Aliper A."/>
            <person name="Popenko A."/>
            <person name="Bazaleev N."/>
            <person name="Tyakht A."/>
            <person name="Selezneva O."/>
            <person name="Akopian T."/>
            <person name="Prichodko E."/>
            <person name="Kondratov I."/>
            <person name="Chukin M."/>
            <person name="Demina I."/>
            <person name="Galyamina M."/>
            <person name="Kamashev D."/>
            <person name="Vanyushkina A."/>
            <person name="Ladygina V."/>
            <person name="Levitskii S."/>
            <person name="Lazarev V."/>
            <person name="Govorun V."/>
        </authorList>
    </citation>
    <scope>NUCLEOTIDE SEQUENCE [LARGE SCALE GENOMIC DNA]</scope>
    <source>
        <strain evidence="1 2">KC3</strain>
    </source>
</reference>
<evidence type="ECO:0000313" key="2">
    <source>
        <dbReference type="Proteomes" id="UP000004057"/>
    </source>
</evidence>
<comment type="caution">
    <text evidence="1">The sequence shown here is derived from an EMBL/GenBank/DDBJ whole genome shotgun (WGS) entry which is preliminary data.</text>
</comment>
<gene>
    <name evidence="1" type="ORF">SPM_002900</name>
</gene>
<name>A0AAI9T3W4_SPIME</name>
<evidence type="ECO:0000313" key="1">
    <source>
        <dbReference type="EMBL" id="KAI92943.1"/>
    </source>
</evidence>
<accession>A0AAI9T3W4</accession>
<dbReference type="EMBL" id="AGBZ02000001">
    <property type="protein sequence ID" value="KAI92943.1"/>
    <property type="molecule type" value="Genomic_DNA"/>
</dbReference>
<protein>
    <submittedName>
        <fullName evidence="1">Plectrovirus spv1-r8a2b orf4 protein</fullName>
    </submittedName>
</protein>
<dbReference type="Proteomes" id="UP000004057">
    <property type="component" value="Unassembled WGS sequence"/>
</dbReference>